<comment type="similarity">
    <text evidence="1">Belongs to the WXG100 family.</text>
</comment>
<dbReference type="Proteomes" id="UP001500218">
    <property type="component" value="Unassembled WGS sequence"/>
</dbReference>
<dbReference type="RefSeq" id="WP_344131963.1">
    <property type="nucleotide sequence ID" value="NZ_BAAALT010000090.1"/>
</dbReference>
<dbReference type="SUPFAM" id="SSF140453">
    <property type="entry name" value="EsxAB dimer-like"/>
    <property type="match status" value="1"/>
</dbReference>
<sequence length="103" mass="10857">MSGPSYGADGNITYNFAAISDVASAIGTYQGAMDGALQELYTQFTQLFAQDWQGAAGEACDEARRKWNEGAAEIKAALGQVGLKLGASAERMQELDRSIAASM</sequence>
<dbReference type="InterPro" id="IPR010310">
    <property type="entry name" value="T7SS_ESAT-6-like"/>
</dbReference>
<proteinExistence type="inferred from homology"/>
<name>A0ABN2M332_9ACTN</name>
<dbReference type="InterPro" id="IPR036689">
    <property type="entry name" value="ESAT-6-like_sf"/>
</dbReference>
<organism evidence="2 3">
    <name type="scientific">Luedemannella flava</name>
    <dbReference type="NCBI Taxonomy" id="349316"/>
    <lineage>
        <taxon>Bacteria</taxon>
        <taxon>Bacillati</taxon>
        <taxon>Actinomycetota</taxon>
        <taxon>Actinomycetes</taxon>
        <taxon>Micromonosporales</taxon>
        <taxon>Micromonosporaceae</taxon>
        <taxon>Luedemannella</taxon>
    </lineage>
</organism>
<gene>
    <name evidence="2" type="ORF">GCM10009682_32280</name>
</gene>
<reference evidence="2 3" key="1">
    <citation type="journal article" date="2019" name="Int. J. Syst. Evol. Microbiol.">
        <title>The Global Catalogue of Microorganisms (GCM) 10K type strain sequencing project: providing services to taxonomists for standard genome sequencing and annotation.</title>
        <authorList>
            <consortium name="The Broad Institute Genomics Platform"/>
            <consortium name="The Broad Institute Genome Sequencing Center for Infectious Disease"/>
            <person name="Wu L."/>
            <person name="Ma J."/>
        </authorList>
    </citation>
    <scope>NUCLEOTIDE SEQUENCE [LARGE SCALE GENOMIC DNA]</scope>
    <source>
        <strain evidence="2 3">JCM 13250</strain>
    </source>
</reference>
<comment type="caution">
    <text evidence="2">The sequence shown here is derived from an EMBL/GenBank/DDBJ whole genome shotgun (WGS) entry which is preliminary data.</text>
</comment>
<dbReference type="Pfam" id="PF06013">
    <property type="entry name" value="WXG100"/>
    <property type="match status" value="1"/>
</dbReference>
<evidence type="ECO:0000313" key="3">
    <source>
        <dbReference type="Proteomes" id="UP001500218"/>
    </source>
</evidence>
<dbReference type="EMBL" id="BAAALT010000090">
    <property type="protein sequence ID" value="GAA1808012.1"/>
    <property type="molecule type" value="Genomic_DNA"/>
</dbReference>
<dbReference type="NCBIfam" id="TIGR03930">
    <property type="entry name" value="WXG100_ESAT6"/>
    <property type="match status" value="1"/>
</dbReference>
<dbReference type="Gene3D" id="1.10.287.1060">
    <property type="entry name" value="ESAT-6-like"/>
    <property type="match status" value="1"/>
</dbReference>
<accession>A0ABN2M332</accession>
<keyword evidence="3" id="KW-1185">Reference proteome</keyword>
<evidence type="ECO:0000256" key="1">
    <source>
        <dbReference type="RuleBase" id="RU362001"/>
    </source>
</evidence>
<protein>
    <recommendedName>
        <fullName evidence="1">ESAT-6-like protein</fullName>
    </recommendedName>
</protein>
<evidence type="ECO:0000313" key="2">
    <source>
        <dbReference type="EMBL" id="GAA1808012.1"/>
    </source>
</evidence>